<feature type="region of interest" description="Disordered" evidence="1">
    <location>
        <begin position="1"/>
        <end position="51"/>
    </location>
</feature>
<comment type="caution">
    <text evidence="2">The sequence shown here is derived from an EMBL/GenBank/DDBJ whole genome shotgun (WGS) entry which is preliminary data.</text>
</comment>
<gene>
    <name evidence="2" type="ORF">NHX12_025379</name>
</gene>
<dbReference type="OrthoDB" id="10617282at2759"/>
<feature type="region of interest" description="Disordered" evidence="1">
    <location>
        <begin position="64"/>
        <end position="110"/>
    </location>
</feature>
<dbReference type="AlphaFoldDB" id="A0A9Q0EMP4"/>
<sequence>MGGDQTADTKDGAPLVDGRGNVQLQKRRGGGGEQRDHGHVGRSASSGRTRKWCSFQKRTLNPSHFSHRSTAVIGPQQSSLHSSHRSTAVIGPQQSSVHSSHRSTAVIGPQ</sequence>
<protein>
    <submittedName>
        <fullName evidence="2">Uncharacterized protein</fullName>
    </submittedName>
</protein>
<evidence type="ECO:0000313" key="2">
    <source>
        <dbReference type="EMBL" id="KAJ3608330.1"/>
    </source>
</evidence>
<evidence type="ECO:0000313" key="3">
    <source>
        <dbReference type="Proteomes" id="UP001148018"/>
    </source>
</evidence>
<dbReference type="EMBL" id="JANIIK010000040">
    <property type="protein sequence ID" value="KAJ3608330.1"/>
    <property type="molecule type" value="Genomic_DNA"/>
</dbReference>
<organism evidence="2 3">
    <name type="scientific">Muraenolepis orangiensis</name>
    <name type="common">Patagonian moray cod</name>
    <dbReference type="NCBI Taxonomy" id="630683"/>
    <lineage>
        <taxon>Eukaryota</taxon>
        <taxon>Metazoa</taxon>
        <taxon>Chordata</taxon>
        <taxon>Craniata</taxon>
        <taxon>Vertebrata</taxon>
        <taxon>Euteleostomi</taxon>
        <taxon>Actinopterygii</taxon>
        <taxon>Neopterygii</taxon>
        <taxon>Teleostei</taxon>
        <taxon>Neoteleostei</taxon>
        <taxon>Acanthomorphata</taxon>
        <taxon>Zeiogadaria</taxon>
        <taxon>Gadariae</taxon>
        <taxon>Gadiformes</taxon>
        <taxon>Muraenolepidoidei</taxon>
        <taxon>Muraenolepididae</taxon>
        <taxon>Muraenolepis</taxon>
    </lineage>
</organism>
<evidence type="ECO:0000256" key="1">
    <source>
        <dbReference type="SAM" id="MobiDB-lite"/>
    </source>
</evidence>
<keyword evidence="3" id="KW-1185">Reference proteome</keyword>
<proteinExistence type="predicted"/>
<name>A0A9Q0EMP4_9TELE</name>
<reference evidence="2" key="1">
    <citation type="submission" date="2022-07" db="EMBL/GenBank/DDBJ databases">
        <title>Chromosome-level genome of Muraenolepis orangiensis.</title>
        <authorList>
            <person name="Kim J."/>
        </authorList>
    </citation>
    <scope>NUCLEOTIDE SEQUENCE</scope>
    <source>
        <strain evidence="2">KU_S4_2022</strain>
        <tissue evidence="2">Muscle</tissue>
    </source>
</reference>
<accession>A0A9Q0EMP4</accession>
<dbReference type="Proteomes" id="UP001148018">
    <property type="component" value="Unassembled WGS sequence"/>
</dbReference>